<sequence length="57" mass="6519">MLIKSLNQILIKSNSLNEINNINIGSNDLYKNNNSKDSNSSQFVTKSILFFKPCYCF</sequence>
<evidence type="ECO:0000313" key="2">
    <source>
        <dbReference type="Proteomes" id="UP001344447"/>
    </source>
</evidence>
<keyword evidence="2" id="KW-1185">Reference proteome</keyword>
<accession>A0AAN7YYK1</accession>
<organism evidence="1 2">
    <name type="scientific">Dictyostelium firmibasis</name>
    <dbReference type="NCBI Taxonomy" id="79012"/>
    <lineage>
        <taxon>Eukaryota</taxon>
        <taxon>Amoebozoa</taxon>
        <taxon>Evosea</taxon>
        <taxon>Eumycetozoa</taxon>
        <taxon>Dictyostelia</taxon>
        <taxon>Dictyosteliales</taxon>
        <taxon>Dictyosteliaceae</taxon>
        <taxon>Dictyostelium</taxon>
    </lineage>
</organism>
<dbReference type="EMBL" id="JAVFKY010000004">
    <property type="protein sequence ID" value="KAK5577265.1"/>
    <property type="molecule type" value="Genomic_DNA"/>
</dbReference>
<proteinExistence type="predicted"/>
<name>A0AAN7YYK1_9MYCE</name>
<gene>
    <name evidence="1" type="ORF">RB653_002206</name>
</gene>
<evidence type="ECO:0000313" key="1">
    <source>
        <dbReference type="EMBL" id="KAK5577265.1"/>
    </source>
</evidence>
<protein>
    <submittedName>
        <fullName evidence="1">Uncharacterized protein</fullName>
    </submittedName>
</protein>
<dbReference type="Proteomes" id="UP001344447">
    <property type="component" value="Unassembled WGS sequence"/>
</dbReference>
<reference evidence="1 2" key="1">
    <citation type="submission" date="2023-11" db="EMBL/GenBank/DDBJ databases">
        <title>Dfirmibasis_genome.</title>
        <authorList>
            <person name="Edelbroek B."/>
            <person name="Kjellin J."/>
            <person name="Jerlstrom-Hultqvist J."/>
            <person name="Soderbom F."/>
        </authorList>
    </citation>
    <scope>NUCLEOTIDE SEQUENCE [LARGE SCALE GENOMIC DNA]</scope>
    <source>
        <strain evidence="1 2">TNS-C-14</strain>
    </source>
</reference>
<comment type="caution">
    <text evidence="1">The sequence shown here is derived from an EMBL/GenBank/DDBJ whole genome shotgun (WGS) entry which is preliminary data.</text>
</comment>
<dbReference type="AlphaFoldDB" id="A0AAN7YYK1"/>